<reference evidence="2" key="1">
    <citation type="journal article" date="2022" name="bioRxiv">
        <title>Sequencing and chromosome-scale assembly of the giantPleurodeles waltlgenome.</title>
        <authorList>
            <person name="Brown T."/>
            <person name="Elewa A."/>
            <person name="Iarovenko S."/>
            <person name="Subramanian E."/>
            <person name="Araus A.J."/>
            <person name="Petzold A."/>
            <person name="Susuki M."/>
            <person name="Suzuki K.-i.T."/>
            <person name="Hayashi T."/>
            <person name="Toyoda A."/>
            <person name="Oliveira C."/>
            <person name="Osipova E."/>
            <person name="Leigh N.D."/>
            <person name="Simon A."/>
            <person name="Yun M.H."/>
        </authorList>
    </citation>
    <scope>NUCLEOTIDE SEQUENCE</scope>
    <source>
        <strain evidence="2">20211129_DDA</strain>
        <tissue evidence="2">Liver</tissue>
    </source>
</reference>
<comment type="caution">
    <text evidence="2">The sequence shown here is derived from an EMBL/GenBank/DDBJ whole genome shotgun (WGS) entry which is preliminary data.</text>
</comment>
<sequence length="89" mass="9858">MSGPARRPHLFNSQGIHPPSWWPAGDPSLTFPTSWLPAAATPDPPPLFSQAPRVRVREYRGAAASSHRVLPLPISQRRYRQMPLSALVP</sequence>
<evidence type="ECO:0000256" key="1">
    <source>
        <dbReference type="SAM" id="MobiDB-lite"/>
    </source>
</evidence>
<keyword evidence="3" id="KW-1185">Reference proteome</keyword>
<feature type="region of interest" description="Disordered" evidence="1">
    <location>
        <begin position="1"/>
        <end position="24"/>
    </location>
</feature>
<organism evidence="2 3">
    <name type="scientific">Pleurodeles waltl</name>
    <name type="common">Iberian ribbed newt</name>
    <dbReference type="NCBI Taxonomy" id="8319"/>
    <lineage>
        <taxon>Eukaryota</taxon>
        <taxon>Metazoa</taxon>
        <taxon>Chordata</taxon>
        <taxon>Craniata</taxon>
        <taxon>Vertebrata</taxon>
        <taxon>Euteleostomi</taxon>
        <taxon>Amphibia</taxon>
        <taxon>Batrachia</taxon>
        <taxon>Caudata</taxon>
        <taxon>Salamandroidea</taxon>
        <taxon>Salamandridae</taxon>
        <taxon>Pleurodelinae</taxon>
        <taxon>Pleurodeles</taxon>
    </lineage>
</organism>
<gene>
    <name evidence="2" type="ORF">NDU88_005727</name>
</gene>
<protein>
    <submittedName>
        <fullName evidence="2">Uncharacterized protein</fullName>
    </submittedName>
</protein>
<dbReference type="AlphaFoldDB" id="A0AAV7NT30"/>
<evidence type="ECO:0000313" key="2">
    <source>
        <dbReference type="EMBL" id="KAJ1117528.1"/>
    </source>
</evidence>
<evidence type="ECO:0000313" key="3">
    <source>
        <dbReference type="Proteomes" id="UP001066276"/>
    </source>
</evidence>
<name>A0AAV7NT30_PLEWA</name>
<accession>A0AAV7NT30</accession>
<dbReference type="EMBL" id="JANPWB010000012">
    <property type="protein sequence ID" value="KAJ1117528.1"/>
    <property type="molecule type" value="Genomic_DNA"/>
</dbReference>
<proteinExistence type="predicted"/>
<dbReference type="Proteomes" id="UP001066276">
    <property type="component" value="Chromosome 8"/>
</dbReference>